<dbReference type="GO" id="GO:0043093">
    <property type="term" value="P:FtsZ-dependent cytokinesis"/>
    <property type="evidence" value="ECO:0007669"/>
    <property type="project" value="TreeGrafter"/>
</dbReference>
<dbReference type="GO" id="GO:0005829">
    <property type="term" value="C:cytosol"/>
    <property type="evidence" value="ECO:0007669"/>
    <property type="project" value="TreeGrafter"/>
</dbReference>
<dbReference type="PANTHER" id="PTHR34981">
    <property type="entry name" value="CELL DIVISION PROTEIN ZAPA"/>
    <property type="match status" value="1"/>
</dbReference>
<dbReference type="Proteomes" id="UP000297834">
    <property type="component" value="Unassembled WGS sequence"/>
</dbReference>
<dbReference type="InterPro" id="IPR042233">
    <property type="entry name" value="Cell_div_ZapA_N"/>
</dbReference>
<evidence type="ECO:0000256" key="1">
    <source>
        <dbReference type="ARBA" id="ARBA00004496"/>
    </source>
</evidence>
<dbReference type="GO" id="GO:0000917">
    <property type="term" value="P:division septum assembly"/>
    <property type="evidence" value="ECO:0007669"/>
    <property type="project" value="UniProtKB-KW"/>
</dbReference>
<reference evidence="13 14" key="1">
    <citation type="submission" date="2019-03" db="EMBL/GenBank/DDBJ databases">
        <title>Alkanindiges illinoisensis: a potential pathogenic isolated from ascites of a gastric cancer patient with abdominal metastasis.</title>
        <authorList>
            <person name="Hu X."/>
            <person name="Yang B."/>
            <person name="Yan X."/>
            <person name="Lin L."/>
            <person name="Zhao H."/>
            <person name="Zhou F."/>
            <person name="Su B."/>
            <person name="Chen J."/>
            <person name="Rui Y."/>
            <person name="Wang Q."/>
            <person name="Zheng L."/>
        </authorList>
    </citation>
    <scope>NUCLEOTIDE SEQUENCE [LARGE SCALE GENOMIC DNA]</scope>
    <source>
        <strain evidence="13 14">NFYY 23406</strain>
    </source>
</reference>
<evidence type="ECO:0000256" key="6">
    <source>
        <dbReference type="ARBA" id="ARBA00023054"/>
    </source>
</evidence>
<dbReference type="Gene3D" id="1.20.5.50">
    <property type="match status" value="1"/>
</dbReference>
<keyword evidence="5 13" id="KW-0132">Cell division</keyword>
<evidence type="ECO:0000313" key="14">
    <source>
        <dbReference type="Proteomes" id="UP000297834"/>
    </source>
</evidence>
<name>A0A4Y7XEF4_9GAMM</name>
<organism evidence="13 14">
    <name type="scientific">Alkanindiges illinoisensis</name>
    <dbReference type="NCBI Taxonomy" id="197183"/>
    <lineage>
        <taxon>Bacteria</taxon>
        <taxon>Pseudomonadati</taxon>
        <taxon>Pseudomonadota</taxon>
        <taxon>Gammaproteobacteria</taxon>
        <taxon>Moraxellales</taxon>
        <taxon>Moraxellaceae</taxon>
        <taxon>Alkanindiges</taxon>
    </lineage>
</organism>
<comment type="similarity">
    <text evidence="2">Belongs to the ZapA family. Type 1 subfamily.</text>
</comment>
<keyword evidence="6 12" id="KW-0175">Coiled coil</keyword>
<dbReference type="GO" id="GO:0030428">
    <property type="term" value="C:cell septum"/>
    <property type="evidence" value="ECO:0007669"/>
    <property type="project" value="TreeGrafter"/>
</dbReference>
<dbReference type="Gene3D" id="3.30.160.880">
    <property type="entry name" value="Cell division protein ZapA protomer, N-terminal domain"/>
    <property type="match status" value="1"/>
</dbReference>
<evidence type="ECO:0000313" key="13">
    <source>
        <dbReference type="EMBL" id="TEU30029.1"/>
    </source>
</evidence>
<keyword evidence="7" id="KW-0717">Septation</keyword>
<evidence type="ECO:0000256" key="3">
    <source>
        <dbReference type="ARBA" id="ARBA00015195"/>
    </source>
</evidence>
<comment type="function">
    <text evidence="9">Activator of cell division through the inhibition of FtsZ GTPase activity, therefore promoting FtsZ assembly into bundles of protofilaments necessary for the formation of the division Z ring. It is recruited early at mid-cell but it is not essential for cell division.</text>
</comment>
<comment type="subcellular location">
    <subcellularLocation>
        <location evidence="1">Cytoplasm</location>
    </subcellularLocation>
</comment>
<keyword evidence="14" id="KW-1185">Reference proteome</keyword>
<evidence type="ECO:0000256" key="2">
    <source>
        <dbReference type="ARBA" id="ARBA00010074"/>
    </source>
</evidence>
<dbReference type="PANTHER" id="PTHR34981:SF1">
    <property type="entry name" value="CELL DIVISION PROTEIN ZAPA"/>
    <property type="match status" value="1"/>
</dbReference>
<comment type="subunit">
    <text evidence="10">Homodimer. Interacts with FtsZ.</text>
</comment>
<dbReference type="RefSeq" id="WP_134243651.1">
    <property type="nucleotide sequence ID" value="NZ_SNTY01000013.1"/>
</dbReference>
<evidence type="ECO:0000256" key="9">
    <source>
        <dbReference type="ARBA" id="ARBA00024910"/>
    </source>
</evidence>
<keyword evidence="4" id="KW-0963">Cytoplasm</keyword>
<feature type="coiled-coil region" evidence="12">
    <location>
        <begin position="22"/>
        <end position="49"/>
    </location>
</feature>
<dbReference type="InterPro" id="IPR036192">
    <property type="entry name" value="Cell_div_ZapA-like_sf"/>
</dbReference>
<dbReference type="Pfam" id="PF05164">
    <property type="entry name" value="ZapA"/>
    <property type="match status" value="1"/>
</dbReference>
<evidence type="ECO:0000256" key="11">
    <source>
        <dbReference type="ARBA" id="ARBA00033158"/>
    </source>
</evidence>
<dbReference type="AlphaFoldDB" id="A0A4Y7XEF4"/>
<dbReference type="OrthoDB" id="6717578at2"/>
<evidence type="ECO:0000256" key="12">
    <source>
        <dbReference type="SAM" id="Coils"/>
    </source>
</evidence>
<sequence>MMTVDVRILDRSYKLACEPSEEEQLQKAVNLLEQKLQDMRRSMPRLESERVAVLTALSLAQEVLSLNKDLQEQTHCQRLIKQMINDAEKSLAQLG</sequence>
<protein>
    <recommendedName>
        <fullName evidence="3">Cell division protein ZapA</fullName>
    </recommendedName>
    <alternativeName>
        <fullName evidence="11">Z ring-associated protein ZapA</fullName>
    </alternativeName>
</protein>
<keyword evidence="8" id="KW-0131">Cell cycle</keyword>
<dbReference type="EMBL" id="SNTY01000013">
    <property type="protein sequence ID" value="TEU30029.1"/>
    <property type="molecule type" value="Genomic_DNA"/>
</dbReference>
<evidence type="ECO:0000256" key="4">
    <source>
        <dbReference type="ARBA" id="ARBA00022490"/>
    </source>
</evidence>
<accession>A0A4Y7XEF4</accession>
<dbReference type="InterPro" id="IPR007838">
    <property type="entry name" value="Cell_div_ZapA-like"/>
</dbReference>
<evidence type="ECO:0000256" key="8">
    <source>
        <dbReference type="ARBA" id="ARBA00023306"/>
    </source>
</evidence>
<dbReference type="GO" id="GO:0000921">
    <property type="term" value="P:septin ring assembly"/>
    <property type="evidence" value="ECO:0007669"/>
    <property type="project" value="TreeGrafter"/>
</dbReference>
<proteinExistence type="inferred from homology"/>
<gene>
    <name evidence="13" type="ORF">E2B99_03805</name>
</gene>
<evidence type="ECO:0000256" key="7">
    <source>
        <dbReference type="ARBA" id="ARBA00023210"/>
    </source>
</evidence>
<evidence type="ECO:0000256" key="5">
    <source>
        <dbReference type="ARBA" id="ARBA00022618"/>
    </source>
</evidence>
<dbReference type="GO" id="GO:0032153">
    <property type="term" value="C:cell division site"/>
    <property type="evidence" value="ECO:0007669"/>
    <property type="project" value="TreeGrafter"/>
</dbReference>
<dbReference type="SUPFAM" id="SSF102829">
    <property type="entry name" value="Cell division protein ZapA-like"/>
    <property type="match status" value="1"/>
</dbReference>
<comment type="caution">
    <text evidence="13">The sequence shown here is derived from an EMBL/GenBank/DDBJ whole genome shotgun (WGS) entry which is preliminary data.</text>
</comment>
<dbReference type="STRING" id="1120977.GCA_000619845_00036"/>
<evidence type="ECO:0000256" key="10">
    <source>
        <dbReference type="ARBA" id="ARBA00026068"/>
    </source>
</evidence>